<dbReference type="AlphaFoldDB" id="K9WAL1"/>
<gene>
    <name evidence="1" type="ORF">Mic7113_1385</name>
</gene>
<dbReference type="HOGENOM" id="CLU_2288311_0_0_3"/>
<dbReference type="KEGG" id="mic:Mic7113_1385"/>
<organism evidence="1 2">
    <name type="scientific">Allocoleopsis franciscana PCC 7113</name>
    <dbReference type="NCBI Taxonomy" id="1173027"/>
    <lineage>
        <taxon>Bacteria</taxon>
        <taxon>Bacillati</taxon>
        <taxon>Cyanobacteriota</taxon>
        <taxon>Cyanophyceae</taxon>
        <taxon>Coleofasciculales</taxon>
        <taxon>Coleofasciculaceae</taxon>
        <taxon>Allocoleopsis</taxon>
        <taxon>Allocoleopsis franciscana</taxon>
    </lineage>
</organism>
<evidence type="ECO:0000313" key="1">
    <source>
        <dbReference type="EMBL" id="AFZ17268.1"/>
    </source>
</evidence>
<keyword evidence="2" id="KW-1185">Reference proteome</keyword>
<proteinExistence type="predicted"/>
<evidence type="ECO:0000313" key="2">
    <source>
        <dbReference type="Proteomes" id="UP000010471"/>
    </source>
</evidence>
<sequence>MSLNPNVICQLEVPIDVALTPKWCVQALAETLSSLTSWLEEKMRCSHCTTGHSRSKSHSPFSAVFILCLKKRRLALTPVMQTRRTTNFSDLLNIYVSEAED</sequence>
<accession>K9WAL1</accession>
<dbReference type="Proteomes" id="UP000010471">
    <property type="component" value="Chromosome"/>
</dbReference>
<dbReference type="RefSeq" id="WP_015181428.1">
    <property type="nucleotide sequence ID" value="NC_019738.1"/>
</dbReference>
<name>K9WAL1_9CYAN</name>
<reference evidence="1 2" key="1">
    <citation type="submission" date="2012-06" db="EMBL/GenBank/DDBJ databases">
        <title>Finished chromosome of genome of Microcoleus sp. PCC 7113.</title>
        <authorList>
            <consortium name="US DOE Joint Genome Institute"/>
            <person name="Gugger M."/>
            <person name="Coursin T."/>
            <person name="Rippka R."/>
            <person name="Tandeau De Marsac N."/>
            <person name="Huntemann M."/>
            <person name="Wei C.-L."/>
            <person name="Han J."/>
            <person name="Detter J.C."/>
            <person name="Han C."/>
            <person name="Tapia R."/>
            <person name="Chen A."/>
            <person name="Kyrpides N."/>
            <person name="Mavromatis K."/>
            <person name="Markowitz V."/>
            <person name="Szeto E."/>
            <person name="Ivanova N."/>
            <person name="Pagani I."/>
            <person name="Pati A."/>
            <person name="Goodwin L."/>
            <person name="Nordberg H.P."/>
            <person name="Cantor M.N."/>
            <person name="Hua S.X."/>
            <person name="Woyke T."/>
            <person name="Kerfeld C.A."/>
        </authorList>
    </citation>
    <scope>NUCLEOTIDE SEQUENCE [LARGE SCALE GENOMIC DNA]</scope>
    <source>
        <strain evidence="1 2">PCC 7113</strain>
    </source>
</reference>
<protein>
    <submittedName>
        <fullName evidence="1">Uncharacterized protein</fullName>
    </submittedName>
</protein>
<dbReference type="EMBL" id="CP003630">
    <property type="protein sequence ID" value="AFZ17268.1"/>
    <property type="molecule type" value="Genomic_DNA"/>
</dbReference>